<proteinExistence type="predicted"/>
<dbReference type="Proteomes" id="UP000460318">
    <property type="component" value="Unassembled WGS sequence"/>
</dbReference>
<dbReference type="Pfam" id="PF07293">
    <property type="entry name" value="DUF1450"/>
    <property type="match status" value="1"/>
</dbReference>
<dbReference type="AlphaFoldDB" id="A0A7X3IH43"/>
<comment type="caution">
    <text evidence="1">The sequence shown here is derived from an EMBL/GenBank/DDBJ whole genome shotgun (WGS) entry which is preliminary data.</text>
</comment>
<organism evidence="1 2">
    <name type="scientific">Paenibacillus dendrobii</name>
    <dbReference type="NCBI Taxonomy" id="2691084"/>
    <lineage>
        <taxon>Bacteria</taxon>
        <taxon>Bacillati</taxon>
        <taxon>Bacillota</taxon>
        <taxon>Bacilli</taxon>
        <taxon>Bacillales</taxon>
        <taxon>Paenibacillaceae</taxon>
        <taxon>Paenibacillus</taxon>
    </lineage>
</organism>
<reference evidence="1 2" key="1">
    <citation type="submission" date="2019-12" db="EMBL/GenBank/DDBJ databases">
        <title>Paenibacillus sp. nov., an endophytic bacterium isolated from the stem of Dendrobium.</title>
        <authorList>
            <person name="Zhao R."/>
        </authorList>
    </citation>
    <scope>NUCLEOTIDE SEQUENCE [LARGE SCALE GENOMIC DNA]</scope>
    <source>
        <strain evidence="1 2">HJL G12</strain>
    </source>
</reference>
<dbReference type="RefSeq" id="WP_160497294.1">
    <property type="nucleotide sequence ID" value="NZ_WUBI01000001.1"/>
</dbReference>
<protein>
    <submittedName>
        <fullName evidence="1">DUF1450 domain-containing protein</fullName>
    </submittedName>
</protein>
<gene>
    <name evidence="1" type="ORF">GRF59_09285</name>
</gene>
<evidence type="ECO:0000313" key="1">
    <source>
        <dbReference type="EMBL" id="MWV43827.1"/>
    </source>
</evidence>
<sequence length="74" mass="8248">MANDIRICDKCNHIQLKSIVPKLKKMAPDTEIKIGCKSYCGPCGKRAFIYVNGRYISAQTEAEALAKVEPFIKS</sequence>
<evidence type="ECO:0000313" key="2">
    <source>
        <dbReference type="Proteomes" id="UP000460318"/>
    </source>
</evidence>
<accession>A0A7X3IH43</accession>
<dbReference type="EMBL" id="WUBI01000001">
    <property type="protein sequence ID" value="MWV43827.1"/>
    <property type="molecule type" value="Genomic_DNA"/>
</dbReference>
<keyword evidence="2" id="KW-1185">Reference proteome</keyword>
<dbReference type="InterPro" id="IPR009910">
    <property type="entry name" value="DUF1450"/>
</dbReference>
<name>A0A7X3IH43_9BACL</name>